<dbReference type="Gene3D" id="3.10.180.10">
    <property type="entry name" value="2,3-Dihydroxybiphenyl 1,2-Dioxygenase, domain 1"/>
    <property type="match status" value="1"/>
</dbReference>
<dbReference type="OrthoDB" id="6624781at2"/>
<proteinExistence type="predicted"/>
<evidence type="ECO:0000313" key="1">
    <source>
        <dbReference type="EMBL" id="RNL85997.1"/>
    </source>
</evidence>
<comment type="caution">
    <text evidence="1">The sequence shown here is derived from an EMBL/GenBank/DDBJ whole genome shotgun (WGS) entry which is preliminary data.</text>
</comment>
<accession>A0A3N0EDR5</accession>
<dbReference type="AlphaFoldDB" id="A0A3N0EDR5"/>
<organism evidence="1 2">
    <name type="scientific">Halostreptopolyspora alba</name>
    <dbReference type="NCBI Taxonomy" id="2487137"/>
    <lineage>
        <taxon>Bacteria</taxon>
        <taxon>Bacillati</taxon>
        <taxon>Actinomycetota</taxon>
        <taxon>Actinomycetes</taxon>
        <taxon>Streptosporangiales</taxon>
        <taxon>Nocardiopsidaceae</taxon>
        <taxon>Halostreptopolyspora</taxon>
    </lineage>
</organism>
<reference evidence="1 2" key="1">
    <citation type="submission" date="2018-11" db="EMBL/GenBank/DDBJ databases">
        <title>The genome draft of YIM 96095.</title>
        <authorList>
            <person name="Tang S.-K."/>
            <person name="Chunyu W.-X."/>
            <person name="Feng Y.-Z."/>
        </authorList>
    </citation>
    <scope>NUCLEOTIDE SEQUENCE [LARGE SCALE GENOMIC DNA]</scope>
    <source>
        <strain evidence="1 2">YIM 96095</strain>
    </source>
</reference>
<dbReference type="Proteomes" id="UP000269198">
    <property type="component" value="Unassembled WGS sequence"/>
</dbReference>
<sequence>MDDTAALFDEFATGMRSVHGKLLLTGIPRITRPRKRKNTGITSGFTIVDPGGNWIRIFRRHTGEPETEADAETAGGPLARALQNAVVLGESKGDHRQAAKILDSGIARHSDAPAATLMDALVYRVELALRIDDPDHAETLLARVRDIVGDEAERGRLADTRARAAELERDLRAHRADEAPDGYP</sequence>
<name>A0A3N0EDR5_9ACTN</name>
<dbReference type="RefSeq" id="WP_123200191.1">
    <property type="nucleotide sequence ID" value="NZ_RJMB01000004.1"/>
</dbReference>
<protein>
    <submittedName>
        <fullName evidence="1">VOC family protein</fullName>
    </submittedName>
</protein>
<dbReference type="EMBL" id="RJMB01000004">
    <property type="protein sequence ID" value="RNL85997.1"/>
    <property type="molecule type" value="Genomic_DNA"/>
</dbReference>
<gene>
    <name evidence="1" type="ORF">EFW17_05500</name>
</gene>
<evidence type="ECO:0000313" key="2">
    <source>
        <dbReference type="Proteomes" id="UP000269198"/>
    </source>
</evidence>
<dbReference type="InterPro" id="IPR029068">
    <property type="entry name" value="Glyas_Bleomycin-R_OHBP_Dase"/>
</dbReference>
<keyword evidence="2" id="KW-1185">Reference proteome</keyword>